<evidence type="ECO:0000256" key="2">
    <source>
        <dbReference type="ARBA" id="ARBA00008889"/>
    </source>
</evidence>
<comment type="subunit">
    <text evidence="6">Part of the ribosomal stalk of the 50S ribosomal subunit. The N-terminus interacts with L11 and the large rRNA to form the base of the stalk. The C-terminus forms an elongated spine to which L12 dimers bind in a sequential fashion forming a multimeric L10(L12)X complex.</text>
</comment>
<dbReference type="PANTHER" id="PTHR11560">
    <property type="entry name" value="39S RIBOSOMAL PROTEIN L10, MITOCHONDRIAL"/>
    <property type="match status" value="1"/>
</dbReference>
<dbReference type="GO" id="GO:0003735">
    <property type="term" value="F:structural constituent of ribosome"/>
    <property type="evidence" value="ECO:0007669"/>
    <property type="project" value="InterPro"/>
</dbReference>
<dbReference type="Proteomes" id="UP000595564">
    <property type="component" value="Chromosome"/>
</dbReference>
<sequence>MFKKEKIEFVNQLKQDLEDAVCLYLFEFSGVTVNEDNALRMKIKETGATYRVIKNRLLKKATEGTRFEEATKNLVRNTVVAYTKEDPVSLAKVLSEFAKEKETFFFKGGVLEETVLTPEMFEEVATLPSKEELVAKLMYLLNYPLQGLVTALQGIYRNLPVVLNQIAKQKEEN</sequence>
<dbReference type="EMBL" id="AP017470">
    <property type="protein sequence ID" value="BBB32939.1"/>
    <property type="molecule type" value="Genomic_DNA"/>
</dbReference>
<evidence type="ECO:0000256" key="3">
    <source>
        <dbReference type="ARBA" id="ARBA00022980"/>
    </source>
</evidence>
<dbReference type="SUPFAM" id="SSF160369">
    <property type="entry name" value="Ribosomal protein L10-like"/>
    <property type="match status" value="1"/>
</dbReference>
<dbReference type="GO" id="GO:0006412">
    <property type="term" value="P:translation"/>
    <property type="evidence" value="ECO:0007669"/>
    <property type="project" value="UniProtKB-UniRule"/>
</dbReference>
<dbReference type="InterPro" id="IPR047865">
    <property type="entry name" value="Ribosomal_uL10_bac_type"/>
</dbReference>
<accession>A0A7R6SYM4</accession>
<dbReference type="PROSITE" id="PS01109">
    <property type="entry name" value="RIBOSOMAL_L10"/>
    <property type="match status" value="1"/>
</dbReference>
<evidence type="ECO:0000313" key="8">
    <source>
        <dbReference type="Proteomes" id="UP000595564"/>
    </source>
</evidence>
<proteinExistence type="inferred from homology"/>
<keyword evidence="6" id="KW-0694">RNA-binding</keyword>
<dbReference type="GO" id="GO:0070180">
    <property type="term" value="F:large ribosomal subunit rRNA binding"/>
    <property type="evidence" value="ECO:0007669"/>
    <property type="project" value="UniProtKB-UniRule"/>
</dbReference>
<evidence type="ECO:0000256" key="1">
    <source>
        <dbReference type="ARBA" id="ARBA00002633"/>
    </source>
</evidence>
<dbReference type="Pfam" id="PF00466">
    <property type="entry name" value="Ribosomal_L10"/>
    <property type="match status" value="1"/>
</dbReference>
<dbReference type="HAMAP" id="MF_00362">
    <property type="entry name" value="Ribosomal_uL10"/>
    <property type="match status" value="1"/>
</dbReference>
<keyword evidence="8" id="KW-1185">Reference proteome</keyword>
<organism evidence="7 8">
    <name type="scientific">Thermotomaculum hydrothermale</name>
    <dbReference type="NCBI Taxonomy" id="981385"/>
    <lineage>
        <taxon>Bacteria</taxon>
        <taxon>Pseudomonadati</taxon>
        <taxon>Acidobacteriota</taxon>
        <taxon>Holophagae</taxon>
        <taxon>Thermotomaculales</taxon>
        <taxon>Thermotomaculaceae</taxon>
        <taxon>Thermotomaculum</taxon>
    </lineage>
</organism>
<evidence type="ECO:0000313" key="7">
    <source>
        <dbReference type="EMBL" id="BBB32939.1"/>
    </source>
</evidence>
<dbReference type="Gene3D" id="6.10.250.290">
    <property type="match status" value="1"/>
</dbReference>
<gene>
    <name evidence="6 7" type="primary">rplJ</name>
    <name evidence="7" type="ORF">TTHT_1427</name>
</gene>
<protein>
    <recommendedName>
        <fullName evidence="5 6">Large ribosomal subunit protein uL10</fullName>
    </recommendedName>
</protein>
<dbReference type="InterPro" id="IPR001790">
    <property type="entry name" value="Ribosomal_uL10"/>
</dbReference>
<dbReference type="AlphaFoldDB" id="A0A7R6SYM4"/>
<dbReference type="GO" id="GO:0015934">
    <property type="term" value="C:large ribosomal subunit"/>
    <property type="evidence" value="ECO:0007669"/>
    <property type="project" value="InterPro"/>
</dbReference>
<name>A0A7R6SYM4_9BACT</name>
<dbReference type="NCBIfam" id="NF000955">
    <property type="entry name" value="PRK00099.1-1"/>
    <property type="match status" value="1"/>
</dbReference>
<dbReference type="InterPro" id="IPR022973">
    <property type="entry name" value="Ribosomal_uL10_bac"/>
</dbReference>
<dbReference type="RefSeq" id="WP_201327240.1">
    <property type="nucleotide sequence ID" value="NZ_AP017470.1"/>
</dbReference>
<dbReference type="CDD" id="cd05797">
    <property type="entry name" value="Ribosomal_L10"/>
    <property type="match status" value="1"/>
</dbReference>
<comment type="function">
    <text evidence="1 6">Forms part of the ribosomal stalk, playing a central role in the interaction of the ribosome with GTP-bound translation factors.</text>
</comment>
<reference evidence="7 8" key="1">
    <citation type="journal article" date="2012" name="Extremophiles">
        <title>Thermotomaculum hydrothermale gen. nov., sp. nov., a novel heterotrophic thermophile within the phylum Acidobacteria from a deep-sea hydrothermal vent chimney in the Southern Okinawa Trough.</title>
        <authorList>
            <person name="Izumi H."/>
            <person name="Nunoura T."/>
            <person name="Miyazaki M."/>
            <person name="Mino S."/>
            <person name="Toki T."/>
            <person name="Takai K."/>
            <person name="Sako Y."/>
            <person name="Sawabe T."/>
            <person name="Nakagawa S."/>
        </authorList>
    </citation>
    <scope>NUCLEOTIDE SEQUENCE [LARGE SCALE GENOMIC DNA]</scope>
    <source>
        <strain evidence="7 8">AC55</strain>
    </source>
</reference>
<dbReference type="Gene3D" id="3.30.70.1730">
    <property type="match status" value="1"/>
</dbReference>
<comment type="similarity">
    <text evidence="2 6">Belongs to the universal ribosomal protein uL10 family.</text>
</comment>
<evidence type="ECO:0000256" key="5">
    <source>
        <dbReference type="ARBA" id="ARBA00035202"/>
    </source>
</evidence>
<evidence type="ECO:0000256" key="4">
    <source>
        <dbReference type="ARBA" id="ARBA00023274"/>
    </source>
</evidence>
<dbReference type="InterPro" id="IPR043141">
    <property type="entry name" value="Ribosomal_uL10-like_sf"/>
</dbReference>
<evidence type="ECO:0000256" key="6">
    <source>
        <dbReference type="HAMAP-Rule" id="MF_00362"/>
    </source>
</evidence>
<dbReference type="KEGG" id="thyd:TTHT_1427"/>
<keyword evidence="6" id="KW-0699">rRNA-binding</keyword>
<dbReference type="InterPro" id="IPR002363">
    <property type="entry name" value="Ribosomal_uL10_CS_bac"/>
</dbReference>
<keyword evidence="4 6" id="KW-0687">Ribonucleoprotein</keyword>
<keyword evidence="3 6" id="KW-0689">Ribosomal protein</keyword>